<feature type="transmembrane region" description="Helical" evidence="6">
    <location>
        <begin position="545"/>
        <end position="565"/>
    </location>
</feature>
<dbReference type="EMBL" id="CM026423">
    <property type="protein sequence ID" value="KAG0583690.1"/>
    <property type="molecule type" value="Genomic_DNA"/>
</dbReference>
<dbReference type="InterPro" id="IPR002528">
    <property type="entry name" value="MATE_fam"/>
</dbReference>
<evidence type="ECO:0000256" key="5">
    <source>
        <dbReference type="ARBA" id="ARBA00023136"/>
    </source>
</evidence>
<keyword evidence="4 6" id="KW-1133">Transmembrane helix</keyword>
<feature type="transmembrane region" description="Helical" evidence="6">
    <location>
        <begin position="333"/>
        <end position="351"/>
    </location>
</feature>
<dbReference type="AlphaFoldDB" id="A0A8T0IIT9"/>
<dbReference type="GO" id="GO:0042910">
    <property type="term" value="F:xenobiotic transmembrane transporter activity"/>
    <property type="evidence" value="ECO:0007669"/>
    <property type="project" value="InterPro"/>
</dbReference>
<comment type="similarity">
    <text evidence="2 6">Belongs to the multi antimicrobial extrusion (MATE) (TC 2.A.66.1) family.</text>
</comment>
<proteinExistence type="inferred from homology"/>
<name>A0A8T0IIT9_CERPU</name>
<feature type="transmembrane region" description="Helical" evidence="6">
    <location>
        <begin position="272"/>
        <end position="292"/>
    </location>
</feature>
<sequence>MERLIFRSRGVHLVGNGVQPSVLDNRSNQCSSPRSLVVCGQQRDVQCSCEVISNSLFQESIAHRRQESSKYCASSTLQHTIFSTKLTVRKQSRITRNGLASDTGSNSEATVSSKTGGWSLTDKLSDALKADELGRNIALIALPAAIGLASDPIASLVDTAFVGKIGPVELAAVGVSISVFNLVSKMFNVPLLNVTTSFVAEDASDESPGSETSKDTSVRATEEKKLFLPAISSALVLGTLLGVAQTFVMSFLAGPVLNIMGVGLTSPMRTPAMEYLALRGLGAPAVVIALAIQGVFRGFKDTKTPLYASVAGNFANIALDPILMFSFNLGVRGAAIATVVSQYLIAGLLLWKLNKRVVLLPNRWKDLPFNRFLSSGGYLLGRTIAFLMCFTLATSMAARQGPIIMAAHQICVQIWLAISLLSDSLALAGQTIVASAFAKNDYKLVKEAAIRVLQIGCGLGVLSALVVAFGMPAFSTLFTNDDTVLRYIRLLLPFVALTQPINALAFIFDGLHYGASDFEYVAVSAMALVVPAMLVLLFLPKFWGISAVWVGMSTAMTLRMLTGFWRMNSTTGPWKFLNQA</sequence>
<organism evidence="7 8">
    <name type="scientific">Ceratodon purpureus</name>
    <name type="common">Fire moss</name>
    <name type="synonym">Dicranum purpureum</name>
    <dbReference type="NCBI Taxonomy" id="3225"/>
    <lineage>
        <taxon>Eukaryota</taxon>
        <taxon>Viridiplantae</taxon>
        <taxon>Streptophyta</taxon>
        <taxon>Embryophyta</taxon>
        <taxon>Bryophyta</taxon>
        <taxon>Bryophytina</taxon>
        <taxon>Bryopsida</taxon>
        <taxon>Dicranidae</taxon>
        <taxon>Pseudoditrichales</taxon>
        <taxon>Ditrichaceae</taxon>
        <taxon>Ceratodon</taxon>
    </lineage>
</organism>
<dbReference type="PANTHER" id="PTHR42893">
    <property type="entry name" value="PROTEIN DETOXIFICATION 44, CHLOROPLASTIC-RELATED"/>
    <property type="match status" value="1"/>
</dbReference>
<evidence type="ECO:0000256" key="3">
    <source>
        <dbReference type="ARBA" id="ARBA00022692"/>
    </source>
</evidence>
<gene>
    <name evidence="7" type="ORF">KC19_3G155300</name>
</gene>
<feature type="transmembrane region" description="Helical" evidence="6">
    <location>
        <begin position="414"/>
        <end position="438"/>
    </location>
</feature>
<feature type="transmembrane region" description="Helical" evidence="6">
    <location>
        <begin position="372"/>
        <end position="394"/>
    </location>
</feature>
<protein>
    <recommendedName>
        <fullName evidence="6">Protein DETOXIFICATION</fullName>
    </recommendedName>
    <alternativeName>
        <fullName evidence="6">Multidrug and toxic compound extrusion protein</fullName>
    </alternativeName>
</protein>
<keyword evidence="3 6" id="KW-0812">Transmembrane</keyword>
<comment type="caution">
    <text evidence="7">The sequence shown here is derived from an EMBL/GenBank/DDBJ whole genome shotgun (WGS) entry which is preliminary data.</text>
</comment>
<feature type="transmembrane region" description="Helical" evidence="6">
    <location>
        <begin position="520"/>
        <end position="539"/>
    </location>
</feature>
<dbReference type="CDD" id="cd13136">
    <property type="entry name" value="MATE_DinF_like"/>
    <property type="match status" value="1"/>
</dbReference>
<evidence type="ECO:0000256" key="4">
    <source>
        <dbReference type="ARBA" id="ARBA00022989"/>
    </source>
</evidence>
<dbReference type="GO" id="GO:0016020">
    <property type="term" value="C:membrane"/>
    <property type="evidence" value="ECO:0007669"/>
    <property type="project" value="UniProtKB-SubCell"/>
</dbReference>
<feature type="transmembrane region" description="Helical" evidence="6">
    <location>
        <begin position="226"/>
        <end position="252"/>
    </location>
</feature>
<comment type="subcellular location">
    <subcellularLocation>
        <location evidence="1">Membrane</location>
        <topology evidence="1">Multi-pass membrane protein</topology>
    </subcellularLocation>
</comment>
<dbReference type="PANTHER" id="PTHR42893:SF4">
    <property type="entry name" value="PROTEIN DETOXIFICATION 42"/>
    <property type="match status" value="1"/>
</dbReference>
<evidence type="ECO:0000256" key="1">
    <source>
        <dbReference type="ARBA" id="ARBA00004141"/>
    </source>
</evidence>
<evidence type="ECO:0000313" key="8">
    <source>
        <dbReference type="Proteomes" id="UP000822688"/>
    </source>
</evidence>
<comment type="caution">
    <text evidence="6">Lacks conserved residue(s) required for the propagation of feature annotation.</text>
</comment>
<evidence type="ECO:0000256" key="2">
    <source>
        <dbReference type="ARBA" id="ARBA00010199"/>
    </source>
</evidence>
<feature type="transmembrane region" description="Helical" evidence="6">
    <location>
        <begin position="450"/>
        <end position="475"/>
    </location>
</feature>
<keyword evidence="8" id="KW-1185">Reference proteome</keyword>
<dbReference type="Proteomes" id="UP000822688">
    <property type="component" value="Chromosome 3"/>
</dbReference>
<feature type="transmembrane region" description="Helical" evidence="6">
    <location>
        <begin position="487"/>
        <end position="508"/>
    </location>
</feature>
<reference evidence="7" key="1">
    <citation type="submission" date="2020-06" db="EMBL/GenBank/DDBJ databases">
        <title>WGS assembly of Ceratodon purpureus strain R40.</title>
        <authorList>
            <person name="Carey S.B."/>
            <person name="Jenkins J."/>
            <person name="Shu S."/>
            <person name="Lovell J.T."/>
            <person name="Sreedasyam A."/>
            <person name="Maumus F."/>
            <person name="Tiley G.P."/>
            <person name="Fernandez-Pozo N."/>
            <person name="Barry K."/>
            <person name="Chen C."/>
            <person name="Wang M."/>
            <person name="Lipzen A."/>
            <person name="Daum C."/>
            <person name="Saski C.A."/>
            <person name="Payton A.C."/>
            <person name="Mcbreen J.C."/>
            <person name="Conrad R.E."/>
            <person name="Kollar L.M."/>
            <person name="Olsson S."/>
            <person name="Huttunen S."/>
            <person name="Landis J.B."/>
            <person name="Wickett N.J."/>
            <person name="Johnson M.G."/>
            <person name="Rensing S.A."/>
            <person name="Grimwood J."/>
            <person name="Schmutz J."/>
            <person name="Mcdaniel S.F."/>
        </authorList>
    </citation>
    <scope>NUCLEOTIDE SEQUENCE</scope>
    <source>
        <strain evidence="7">R40</strain>
    </source>
</reference>
<evidence type="ECO:0000256" key="6">
    <source>
        <dbReference type="RuleBase" id="RU004914"/>
    </source>
</evidence>
<evidence type="ECO:0000313" key="7">
    <source>
        <dbReference type="EMBL" id="KAG0583690.1"/>
    </source>
</evidence>
<dbReference type="InterPro" id="IPR044644">
    <property type="entry name" value="DinF-like"/>
</dbReference>
<keyword evidence="5 6" id="KW-0472">Membrane</keyword>
<dbReference type="Pfam" id="PF01554">
    <property type="entry name" value="MatE"/>
    <property type="match status" value="2"/>
</dbReference>
<dbReference type="GO" id="GO:0015297">
    <property type="term" value="F:antiporter activity"/>
    <property type="evidence" value="ECO:0007669"/>
    <property type="project" value="InterPro"/>
</dbReference>
<dbReference type="NCBIfam" id="TIGR00797">
    <property type="entry name" value="matE"/>
    <property type="match status" value="1"/>
</dbReference>
<accession>A0A8T0IIT9</accession>